<organism evidence="1 2">
    <name type="scientific">Eretmocerus hayati</name>
    <dbReference type="NCBI Taxonomy" id="131215"/>
    <lineage>
        <taxon>Eukaryota</taxon>
        <taxon>Metazoa</taxon>
        <taxon>Ecdysozoa</taxon>
        <taxon>Arthropoda</taxon>
        <taxon>Hexapoda</taxon>
        <taxon>Insecta</taxon>
        <taxon>Pterygota</taxon>
        <taxon>Neoptera</taxon>
        <taxon>Endopterygota</taxon>
        <taxon>Hymenoptera</taxon>
        <taxon>Apocrita</taxon>
        <taxon>Proctotrupomorpha</taxon>
        <taxon>Chalcidoidea</taxon>
        <taxon>Aphelinidae</taxon>
        <taxon>Aphelininae</taxon>
        <taxon>Eretmocerus</taxon>
    </lineage>
</organism>
<keyword evidence="2" id="KW-1185">Reference proteome</keyword>
<dbReference type="EMBL" id="CM056743">
    <property type="protein sequence ID" value="KAJ8673950.1"/>
    <property type="molecule type" value="Genomic_DNA"/>
</dbReference>
<reference evidence="1" key="1">
    <citation type="submission" date="2023-04" db="EMBL/GenBank/DDBJ databases">
        <title>A chromosome-level genome assembly of the parasitoid wasp Eretmocerus hayati.</title>
        <authorList>
            <person name="Zhong Y."/>
            <person name="Liu S."/>
            <person name="Liu Y."/>
        </authorList>
    </citation>
    <scope>NUCLEOTIDE SEQUENCE</scope>
    <source>
        <strain evidence="1">ZJU_SS_LIU_2023</strain>
    </source>
</reference>
<dbReference type="Proteomes" id="UP001239111">
    <property type="component" value="Chromosome 3"/>
</dbReference>
<name>A0ACC2NWL7_9HYME</name>
<comment type="caution">
    <text evidence="1">The sequence shown here is derived from an EMBL/GenBank/DDBJ whole genome shotgun (WGS) entry which is preliminary data.</text>
</comment>
<sequence>MPEPCCKSAPNQTKIQKTPMDPKKSSTPGKKVKHQGKKRNKIKCHKKPVSKKSPGDESSLQASNEVKVKAPGPSKSELLRRKEARLKLMFSSSFDPYDQPLGWWQQEHVKYA</sequence>
<proteinExistence type="predicted"/>
<accession>A0ACC2NWL7</accession>
<evidence type="ECO:0000313" key="2">
    <source>
        <dbReference type="Proteomes" id="UP001239111"/>
    </source>
</evidence>
<protein>
    <submittedName>
        <fullName evidence="1">Uncharacterized protein</fullName>
    </submittedName>
</protein>
<evidence type="ECO:0000313" key="1">
    <source>
        <dbReference type="EMBL" id="KAJ8673950.1"/>
    </source>
</evidence>
<gene>
    <name evidence="1" type="ORF">QAD02_005212</name>
</gene>